<feature type="compositionally biased region" description="Basic and acidic residues" evidence="1">
    <location>
        <begin position="361"/>
        <end position="370"/>
    </location>
</feature>
<evidence type="ECO:0000313" key="4">
    <source>
        <dbReference type="Proteomes" id="UP000242180"/>
    </source>
</evidence>
<reference evidence="3 4" key="1">
    <citation type="submission" date="2016-07" db="EMBL/GenBank/DDBJ databases">
        <title>Pervasive Adenine N6-methylation of Active Genes in Fungi.</title>
        <authorList>
            <consortium name="DOE Joint Genome Institute"/>
            <person name="Mondo S.J."/>
            <person name="Dannebaum R.O."/>
            <person name="Kuo R.C."/>
            <person name="Labutti K."/>
            <person name="Haridas S."/>
            <person name="Kuo A."/>
            <person name="Salamov A."/>
            <person name="Ahrendt S.R."/>
            <person name="Lipzen A."/>
            <person name="Sullivan W."/>
            <person name="Andreopoulos W.B."/>
            <person name="Clum A."/>
            <person name="Lindquist E."/>
            <person name="Daum C."/>
            <person name="Ramamoorthy G.K."/>
            <person name="Gryganskyi A."/>
            <person name="Culley D."/>
            <person name="Magnuson J.K."/>
            <person name="James T.Y."/>
            <person name="O'Malley M.A."/>
            <person name="Stajich J.E."/>
            <person name="Spatafora J.W."/>
            <person name="Visel A."/>
            <person name="Grigoriev I.V."/>
        </authorList>
    </citation>
    <scope>NUCLEOTIDE SEQUENCE [LARGE SCALE GENOMIC DNA]</scope>
    <source>
        <strain evidence="3 4">NRRL 2496</strain>
    </source>
</reference>
<gene>
    <name evidence="3" type="ORF">BCR43DRAFT_489809</name>
</gene>
<dbReference type="Proteomes" id="UP000242180">
    <property type="component" value="Unassembled WGS sequence"/>
</dbReference>
<feature type="region of interest" description="Disordered" evidence="1">
    <location>
        <begin position="340"/>
        <end position="370"/>
    </location>
</feature>
<dbReference type="OrthoDB" id="3044029at2759"/>
<comment type="caution">
    <text evidence="3">The sequence shown here is derived from an EMBL/GenBank/DDBJ whole genome shotgun (WGS) entry which is preliminary data.</text>
</comment>
<keyword evidence="4" id="KW-1185">Reference proteome</keyword>
<evidence type="ECO:0000256" key="1">
    <source>
        <dbReference type="SAM" id="MobiDB-lite"/>
    </source>
</evidence>
<proteinExistence type="predicted"/>
<feature type="region of interest" description="Disordered" evidence="1">
    <location>
        <begin position="276"/>
        <end position="297"/>
    </location>
</feature>
<dbReference type="EMBL" id="MCGN01000004">
    <property type="protein sequence ID" value="ORY97462.1"/>
    <property type="molecule type" value="Genomic_DNA"/>
</dbReference>
<feature type="chain" id="PRO_5012778371" evidence="2">
    <location>
        <begin position="19"/>
        <end position="370"/>
    </location>
</feature>
<feature type="compositionally biased region" description="Low complexity" evidence="1">
    <location>
        <begin position="184"/>
        <end position="226"/>
    </location>
</feature>
<evidence type="ECO:0000313" key="3">
    <source>
        <dbReference type="EMBL" id="ORY97462.1"/>
    </source>
</evidence>
<accession>A0A1X2HEY6</accession>
<keyword evidence="2" id="KW-0732">Signal</keyword>
<feature type="region of interest" description="Disordered" evidence="1">
    <location>
        <begin position="176"/>
        <end position="227"/>
    </location>
</feature>
<dbReference type="AlphaFoldDB" id="A0A1X2HEY6"/>
<dbReference type="STRING" id="13706.A0A1X2HEY6"/>
<organism evidence="3 4">
    <name type="scientific">Syncephalastrum racemosum</name>
    <name type="common">Filamentous fungus</name>
    <dbReference type="NCBI Taxonomy" id="13706"/>
    <lineage>
        <taxon>Eukaryota</taxon>
        <taxon>Fungi</taxon>
        <taxon>Fungi incertae sedis</taxon>
        <taxon>Mucoromycota</taxon>
        <taxon>Mucoromycotina</taxon>
        <taxon>Mucoromycetes</taxon>
        <taxon>Mucorales</taxon>
        <taxon>Syncephalastraceae</taxon>
        <taxon>Syncephalastrum</taxon>
    </lineage>
</organism>
<dbReference type="InParanoid" id="A0A1X2HEY6"/>
<feature type="compositionally biased region" description="Low complexity" evidence="1">
    <location>
        <begin position="343"/>
        <end position="360"/>
    </location>
</feature>
<dbReference type="OMA" id="HRNSHDN"/>
<sequence>MLTRTLGLGLLAASLASASPELVRRQDDGSGPQIYLNSESDFCLFLPPQPGLEVATHEDDGIPFCTTAGAVPNAQAFPQGFLTTAHYQQTDSYQQITGFFNRDAYQLQAGDGGGQYDNHGAGKPINAACRNYEYFLSIIEPSDNRFCIRCCHNKDDCPTGRSEYGCQRNIPGDYTMSAQANDGSQASGAPAEPSAPAESSPAAPADPAQASDASGQQAPQQQVAASTKHNNAAFDSVLYDMDTLQNQASGAMQQVENKADSAGDALSNEASKLADQLQNNHADAATEEEASSNDQQLQGQWSDFLQSLSTQFPDKEQDIEKLKQMTSDFSTEEDWQRLISTLSSSADSSDSSSGSSASADETQHEDQAVW</sequence>
<protein>
    <submittedName>
        <fullName evidence="3">Uncharacterized protein</fullName>
    </submittedName>
</protein>
<feature type="signal peptide" evidence="2">
    <location>
        <begin position="1"/>
        <end position="18"/>
    </location>
</feature>
<name>A0A1X2HEY6_SYNRA</name>
<evidence type="ECO:0000256" key="2">
    <source>
        <dbReference type="SAM" id="SignalP"/>
    </source>
</evidence>